<protein>
    <submittedName>
        <fullName evidence="1">Uncharacterized protein</fullName>
    </submittedName>
</protein>
<evidence type="ECO:0000313" key="1">
    <source>
        <dbReference type="EMBL" id="RPB05648.1"/>
    </source>
</evidence>
<name>A0A3N4K861_9PEZI</name>
<organism evidence="1 2">
    <name type="scientific">Choiromyces venosus 120613-1</name>
    <dbReference type="NCBI Taxonomy" id="1336337"/>
    <lineage>
        <taxon>Eukaryota</taxon>
        <taxon>Fungi</taxon>
        <taxon>Dikarya</taxon>
        <taxon>Ascomycota</taxon>
        <taxon>Pezizomycotina</taxon>
        <taxon>Pezizomycetes</taxon>
        <taxon>Pezizales</taxon>
        <taxon>Tuberaceae</taxon>
        <taxon>Choiromyces</taxon>
    </lineage>
</organism>
<dbReference type="STRING" id="1336337.A0A3N4K861"/>
<reference evidence="1 2" key="1">
    <citation type="journal article" date="2018" name="Nat. Ecol. Evol.">
        <title>Pezizomycetes genomes reveal the molecular basis of ectomycorrhizal truffle lifestyle.</title>
        <authorList>
            <person name="Murat C."/>
            <person name="Payen T."/>
            <person name="Noel B."/>
            <person name="Kuo A."/>
            <person name="Morin E."/>
            <person name="Chen J."/>
            <person name="Kohler A."/>
            <person name="Krizsan K."/>
            <person name="Balestrini R."/>
            <person name="Da Silva C."/>
            <person name="Montanini B."/>
            <person name="Hainaut M."/>
            <person name="Levati E."/>
            <person name="Barry K.W."/>
            <person name="Belfiori B."/>
            <person name="Cichocki N."/>
            <person name="Clum A."/>
            <person name="Dockter R.B."/>
            <person name="Fauchery L."/>
            <person name="Guy J."/>
            <person name="Iotti M."/>
            <person name="Le Tacon F."/>
            <person name="Lindquist E.A."/>
            <person name="Lipzen A."/>
            <person name="Malagnac F."/>
            <person name="Mello A."/>
            <person name="Molinier V."/>
            <person name="Miyauchi S."/>
            <person name="Poulain J."/>
            <person name="Riccioni C."/>
            <person name="Rubini A."/>
            <person name="Sitrit Y."/>
            <person name="Splivallo R."/>
            <person name="Traeger S."/>
            <person name="Wang M."/>
            <person name="Zifcakova L."/>
            <person name="Wipf D."/>
            <person name="Zambonelli A."/>
            <person name="Paolocci F."/>
            <person name="Nowrousian M."/>
            <person name="Ottonello S."/>
            <person name="Baldrian P."/>
            <person name="Spatafora J.W."/>
            <person name="Henrissat B."/>
            <person name="Nagy L.G."/>
            <person name="Aury J.M."/>
            <person name="Wincker P."/>
            <person name="Grigoriev I.V."/>
            <person name="Bonfante P."/>
            <person name="Martin F.M."/>
        </authorList>
    </citation>
    <scope>NUCLEOTIDE SEQUENCE [LARGE SCALE GENOMIC DNA]</scope>
    <source>
        <strain evidence="1 2">120613-1</strain>
    </source>
</reference>
<dbReference type="OrthoDB" id="5302004at2759"/>
<evidence type="ECO:0000313" key="2">
    <source>
        <dbReference type="Proteomes" id="UP000276215"/>
    </source>
</evidence>
<accession>A0A3N4K861</accession>
<sequence>MVSRVDPDRWLSTAEFFRASLPDDEVGARGGPDEQARYYAEAHPPVYGATAPAWLERRPIDRKGYQEQKQSADQPTINNWAREETQPANSLQIVIGRQPLPPSVDAAAVCKTSSKPIEHRPWATYCEIRALDAIHQYYIDHPNEFRHIPVPRVYTTSHQHGESALPFHREELSYIIMEHIKDNSSLHSSFRSGDQGWTRRQKRRFVRKMALMRLQLLFIRNNPSRIEPPMQYRVRMFYIRH</sequence>
<dbReference type="AlphaFoldDB" id="A0A3N4K861"/>
<proteinExistence type="predicted"/>
<dbReference type="EMBL" id="ML120352">
    <property type="protein sequence ID" value="RPB05648.1"/>
    <property type="molecule type" value="Genomic_DNA"/>
</dbReference>
<dbReference type="Proteomes" id="UP000276215">
    <property type="component" value="Unassembled WGS sequence"/>
</dbReference>
<keyword evidence="2" id="KW-1185">Reference proteome</keyword>
<gene>
    <name evidence="1" type="ORF">L873DRAFT_525878</name>
</gene>